<gene>
    <name evidence="1" type="ORF">RSO01_35360</name>
</gene>
<reference evidence="1 2" key="1">
    <citation type="submission" date="2019-07" db="EMBL/GenBank/DDBJ databases">
        <title>Whole genome shotgun sequence of Reyranella soli NBRC 108950.</title>
        <authorList>
            <person name="Hosoyama A."/>
            <person name="Uohara A."/>
            <person name="Ohji S."/>
            <person name="Ichikawa N."/>
        </authorList>
    </citation>
    <scope>NUCLEOTIDE SEQUENCE [LARGE SCALE GENOMIC DNA]</scope>
    <source>
        <strain evidence="1 2">NBRC 108950</strain>
    </source>
</reference>
<dbReference type="Pfam" id="PF13692">
    <property type="entry name" value="Glyco_trans_1_4"/>
    <property type="match status" value="1"/>
</dbReference>
<dbReference type="EMBL" id="BKAJ01000065">
    <property type="protein sequence ID" value="GEP56370.1"/>
    <property type="molecule type" value="Genomic_DNA"/>
</dbReference>
<dbReference type="Proteomes" id="UP000321058">
    <property type="component" value="Unassembled WGS sequence"/>
</dbReference>
<dbReference type="RefSeq" id="WP_147150440.1">
    <property type="nucleotide sequence ID" value="NZ_BKAJ01000065.1"/>
</dbReference>
<evidence type="ECO:0000313" key="1">
    <source>
        <dbReference type="EMBL" id="GEP56370.1"/>
    </source>
</evidence>
<accession>A0A512NBN7</accession>
<organism evidence="1 2">
    <name type="scientific">Reyranella soli</name>
    <dbReference type="NCBI Taxonomy" id="1230389"/>
    <lineage>
        <taxon>Bacteria</taxon>
        <taxon>Pseudomonadati</taxon>
        <taxon>Pseudomonadota</taxon>
        <taxon>Alphaproteobacteria</taxon>
        <taxon>Hyphomicrobiales</taxon>
        <taxon>Reyranellaceae</taxon>
        <taxon>Reyranella</taxon>
    </lineage>
</organism>
<dbReference type="AlphaFoldDB" id="A0A512NBN7"/>
<name>A0A512NBN7_9HYPH</name>
<evidence type="ECO:0008006" key="3">
    <source>
        <dbReference type="Google" id="ProtNLM"/>
    </source>
</evidence>
<protein>
    <recommendedName>
        <fullName evidence="3">Glycosyltransferase subfamily 4-like N-terminal domain-containing protein</fullName>
    </recommendedName>
</protein>
<sequence>MQCLWLTLADPDPATNGQLIYSKGLIEAARDAGATLRVIGLARRENPRSVAKLLSIDWRLTDEQVQPAWRRLLSPMPIVAHRGNAPNMRRLLDQALAERPWDTIVFDSICSGWALRTVMRHCRQSLRPPRVVYIAHNHERTVGRRIAKEARGRRRLVKAVDYLKVRRLERRLVAAADLVTSNTPDDCRRFAADAKGRSIVFLPPGFSGPRAEARTIDDGVPRRAILVSSLDWPPKRAAVEAFLAAATAMLAREGIGLQVVGEAEPAYLESLRRRFPSVDFVGRVDDVRSYMRQARLALVPDLLGGFKLKGLDYVFNRLPILSMRIALPGMPLQEGASIGLYDSHAALAEGVVELIDDFPRLNAWQTAAYDACADRFDWQRIGHHLLQHIRKVERSSPTARKDVSTFAAESRSAHLAAGR</sequence>
<dbReference type="Gene3D" id="3.40.50.2000">
    <property type="entry name" value="Glycogen Phosphorylase B"/>
    <property type="match status" value="2"/>
</dbReference>
<dbReference type="SUPFAM" id="SSF53756">
    <property type="entry name" value="UDP-Glycosyltransferase/glycogen phosphorylase"/>
    <property type="match status" value="1"/>
</dbReference>
<dbReference type="OrthoDB" id="9807209at2"/>
<keyword evidence="2" id="KW-1185">Reference proteome</keyword>
<comment type="caution">
    <text evidence="1">The sequence shown here is derived from an EMBL/GenBank/DDBJ whole genome shotgun (WGS) entry which is preliminary data.</text>
</comment>
<evidence type="ECO:0000313" key="2">
    <source>
        <dbReference type="Proteomes" id="UP000321058"/>
    </source>
</evidence>
<proteinExistence type="predicted"/>